<evidence type="ECO:0000313" key="1">
    <source>
        <dbReference type="EMBL" id="KAI3796590.1"/>
    </source>
</evidence>
<accession>A0ACB9HLJ6</accession>
<gene>
    <name evidence="1" type="ORF">L1987_39268</name>
</gene>
<name>A0ACB9HLJ6_9ASTR</name>
<comment type="caution">
    <text evidence="1">The sequence shown here is derived from an EMBL/GenBank/DDBJ whole genome shotgun (WGS) entry which is preliminary data.</text>
</comment>
<evidence type="ECO:0000313" key="2">
    <source>
        <dbReference type="Proteomes" id="UP001056120"/>
    </source>
</evidence>
<protein>
    <submittedName>
        <fullName evidence="1">Uncharacterized protein</fullName>
    </submittedName>
</protein>
<dbReference type="Proteomes" id="UP001056120">
    <property type="component" value="Linkage Group LG12"/>
</dbReference>
<dbReference type="EMBL" id="CM042029">
    <property type="protein sequence ID" value="KAI3796590.1"/>
    <property type="molecule type" value="Genomic_DNA"/>
</dbReference>
<reference evidence="1 2" key="2">
    <citation type="journal article" date="2022" name="Mol. Ecol. Resour.">
        <title>The genomes of chicory, endive, great burdock and yacon provide insights into Asteraceae paleo-polyploidization history and plant inulin production.</title>
        <authorList>
            <person name="Fan W."/>
            <person name="Wang S."/>
            <person name="Wang H."/>
            <person name="Wang A."/>
            <person name="Jiang F."/>
            <person name="Liu H."/>
            <person name="Zhao H."/>
            <person name="Xu D."/>
            <person name="Zhang Y."/>
        </authorList>
    </citation>
    <scope>NUCLEOTIDE SEQUENCE [LARGE SCALE GENOMIC DNA]</scope>
    <source>
        <strain evidence="2">cv. Yunnan</strain>
        <tissue evidence="1">Leaves</tissue>
    </source>
</reference>
<keyword evidence="2" id="KW-1185">Reference proteome</keyword>
<organism evidence="1 2">
    <name type="scientific">Smallanthus sonchifolius</name>
    <dbReference type="NCBI Taxonomy" id="185202"/>
    <lineage>
        <taxon>Eukaryota</taxon>
        <taxon>Viridiplantae</taxon>
        <taxon>Streptophyta</taxon>
        <taxon>Embryophyta</taxon>
        <taxon>Tracheophyta</taxon>
        <taxon>Spermatophyta</taxon>
        <taxon>Magnoliopsida</taxon>
        <taxon>eudicotyledons</taxon>
        <taxon>Gunneridae</taxon>
        <taxon>Pentapetalae</taxon>
        <taxon>asterids</taxon>
        <taxon>campanulids</taxon>
        <taxon>Asterales</taxon>
        <taxon>Asteraceae</taxon>
        <taxon>Asteroideae</taxon>
        <taxon>Heliantheae alliance</taxon>
        <taxon>Millerieae</taxon>
        <taxon>Smallanthus</taxon>
    </lineage>
</organism>
<reference evidence="2" key="1">
    <citation type="journal article" date="2022" name="Mol. Ecol. Resour.">
        <title>The genomes of chicory, endive, great burdock and yacon provide insights into Asteraceae palaeo-polyploidization history and plant inulin production.</title>
        <authorList>
            <person name="Fan W."/>
            <person name="Wang S."/>
            <person name="Wang H."/>
            <person name="Wang A."/>
            <person name="Jiang F."/>
            <person name="Liu H."/>
            <person name="Zhao H."/>
            <person name="Xu D."/>
            <person name="Zhang Y."/>
        </authorList>
    </citation>
    <scope>NUCLEOTIDE SEQUENCE [LARGE SCALE GENOMIC DNA]</scope>
    <source>
        <strain evidence="2">cv. Yunnan</strain>
    </source>
</reference>
<proteinExistence type="predicted"/>
<sequence length="122" mass="13353">MFYGTTCCSKGTLTICLTHASRTLFSGSWAEEKEASGSAGFIRVKALQKFYTKAIYSYPHVVAFAFPTSPLGIKKTEDPRVQASGLLRDLGSQQEMRRIEADLKLNKDGPLAARGLISFTEA</sequence>